<feature type="coiled-coil region" evidence="1">
    <location>
        <begin position="54"/>
        <end position="81"/>
    </location>
</feature>
<keyword evidence="1" id="KW-0175">Coiled coil</keyword>
<gene>
    <name evidence="3" type="ORF">SPI_03560</name>
</gene>
<feature type="region of interest" description="Disordered" evidence="2">
    <location>
        <begin position="1"/>
        <end position="51"/>
    </location>
</feature>
<sequence>MFSTGRHGSAKHSTGSGSGGGGGGRRNRKGEGSGRGSSSTQQDENRPPSPSQLLEDAQAVMRELQAQARLYREKYNMFARETRRLGILLEYYEQESIMMSTSGAVAQAARDGLHLSPHEIRKKIEQFNREKASLQVTFRYFSNASDGMTRLVGAIEDEVARMNQDIQNLRSSLPLHGKYIDYDIKE</sequence>
<evidence type="ECO:0000313" key="3">
    <source>
        <dbReference type="EMBL" id="OAA63397.1"/>
    </source>
</evidence>
<dbReference type="EMBL" id="AZHD01000005">
    <property type="protein sequence ID" value="OAA63397.1"/>
    <property type="molecule type" value="Genomic_DNA"/>
</dbReference>
<protein>
    <submittedName>
        <fullName evidence="3">Uncharacterized protein</fullName>
    </submittedName>
</protein>
<evidence type="ECO:0000256" key="2">
    <source>
        <dbReference type="SAM" id="MobiDB-lite"/>
    </source>
</evidence>
<dbReference type="Proteomes" id="UP000076874">
    <property type="component" value="Unassembled WGS sequence"/>
</dbReference>
<dbReference type="AlphaFoldDB" id="A0A167W6J2"/>
<accession>A0A167W6J2</accession>
<evidence type="ECO:0000313" key="4">
    <source>
        <dbReference type="Proteomes" id="UP000076874"/>
    </source>
</evidence>
<proteinExistence type="predicted"/>
<evidence type="ECO:0000256" key="1">
    <source>
        <dbReference type="SAM" id="Coils"/>
    </source>
</evidence>
<reference evidence="3 4" key="1">
    <citation type="journal article" date="2016" name="Genome Biol. Evol.">
        <title>Divergent and convergent evolution of fungal pathogenicity.</title>
        <authorList>
            <person name="Shang Y."/>
            <person name="Xiao G."/>
            <person name="Zheng P."/>
            <person name="Cen K."/>
            <person name="Zhan S."/>
            <person name="Wang C."/>
        </authorList>
    </citation>
    <scope>NUCLEOTIDE SEQUENCE [LARGE SCALE GENOMIC DNA]</scope>
    <source>
        <strain evidence="3 4">RCEF 264</strain>
    </source>
</reference>
<name>A0A167W6J2_9HYPO</name>
<keyword evidence="4" id="KW-1185">Reference proteome</keyword>
<comment type="caution">
    <text evidence="3">The sequence shown here is derived from an EMBL/GenBank/DDBJ whole genome shotgun (WGS) entry which is preliminary data.</text>
</comment>
<organism evidence="3 4">
    <name type="scientific">Niveomyces insectorum RCEF 264</name>
    <dbReference type="NCBI Taxonomy" id="1081102"/>
    <lineage>
        <taxon>Eukaryota</taxon>
        <taxon>Fungi</taxon>
        <taxon>Dikarya</taxon>
        <taxon>Ascomycota</taxon>
        <taxon>Pezizomycotina</taxon>
        <taxon>Sordariomycetes</taxon>
        <taxon>Hypocreomycetidae</taxon>
        <taxon>Hypocreales</taxon>
        <taxon>Cordycipitaceae</taxon>
        <taxon>Niveomyces</taxon>
    </lineage>
</organism>